<feature type="region of interest" description="Disordered" evidence="1">
    <location>
        <begin position="24"/>
        <end position="56"/>
    </location>
</feature>
<evidence type="ECO:0000313" key="2">
    <source>
        <dbReference type="EMBL" id="GLX68650.1"/>
    </source>
</evidence>
<dbReference type="Proteomes" id="UP001157114">
    <property type="component" value="Unassembled WGS sequence"/>
</dbReference>
<sequence length="310" mass="33323">MKSGMWIGGLAGLLILAGCGDKAANEPSPTPVVSEQAEATPVVTETPEEQPSATDQGVNQVTFSQLDNVFGFANEAGDQLITIPNENGEALDNPEQFNSAIGNDSEQVEIEFVRHQEADEQDTNRQTAGNFTHMAGYLYKVKSGKLLSNKSYLLAREGVVSKESLVGLTGSRQADGQYLSADANTITQVEALKNRKVTKSSLLAESPEAKIALFVFERDGDDMLASIAYISGDQVLFKDFPATYNESGTWRVDGGDDPGLFEVSFLAHSDEGLLLGIAWAGAEGENLYVLQEKDGALQDTDLTGGRYWSP</sequence>
<name>A0ABQ6GEZ3_9BACL</name>
<proteinExistence type="predicted"/>
<organism evidence="2 3">
    <name type="scientific">Paenibacillus glycanilyticus</name>
    <dbReference type="NCBI Taxonomy" id="126569"/>
    <lineage>
        <taxon>Bacteria</taxon>
        <taxon>Bacillati</taxon>
        <taxon>Bacillota</taxon>
        <taxon>Bacilli</taxon>
        <taxon>Bacillales</taxon>
        <taxon>Paenibacillaceae</taxon>
        <taxon>Paenibacillus</taxon>
    </lineage>
</organism>
<dbReference type="PROSITE" id="PS51257">
    <property type="entry name" value="PROKAR_LIPOPROTEIN"/>
    <property type="match status" value="1"/>
</dbReference>
<dbReference type="EMBL" id="BSSQ01000013">
    <property type="protein sequence ID" value="GLX68650.1"/>
    <property type="molecule type" value="Genomic_DNA"/>
</dbReference>
<comment type="caution">
    <text evidence="2">The sequence shown here is derived from an EMBL/GenBank/DDBJ whole genome shotgun (WGS) entry which is preliminary data.</text>
</comment>
<evidence type="ECO:0000256" key="1">
    <source>
        <dbReference type="SAM" id="MobiDB-lite"/>
    </source>
</evidence>
<accession>A0ABQ6GEZ3</accession>
<keyword evidence="3" id="KW-1185">Reference proteome</keyword>
<evidence type="ECO:0000313" key="3">
    <source>
        <dbReference type="Proteomes" id="UP001157114"/>
    </source>
</evidence>
<gene>
    <name evidence="2" type="ORF">MU1_29950</name>
</gene>
<evidence type="ECO:0008006" key="4">
    <source>
        <dbReference type="Google" id="ProtNLM"/>
    </source>
</evidence>
<dbReference type="RefSeq" id="WP_284239391.1">
    <property type="nucleotide sequence ID" value="NZ_BSSQ01000013.1"/>
</dbReference>
<reference evidence="2 3" key="1">
    <citation type="submission" date="2023-03" db="EMBL/GenBank/DDBJ databases">
        <title>Draft genome sequence of the bacteria which degrade cell wall of Tricholomamatutake.</title>
        <authorList>
            <person name="Konishi Y."/>
            <person name="Fukuta Y."/>
            <person name="Shirasaka N."/>
        </authorList>
    </citation>
    <scope>NUCLEOTIDE SEQUENCE [LARGE SCALE GENOMIC DNA]</scope>
    <source>
        <strain evidence="3">mu1</strain>
    </source>
</reference>
<protein>
    <recommendedName>
        <fullName evidence="4">Lipoprotein</fullName>
    </recommendedName>
</protein>